<dbReference type="AlphaFoldDB" id="A0A8D8X7H6"/>
<dbReference type="PANTHER" id="PTHR11579">
    <property type="entry name" value="PROTEIN-L-ISOASPARTATE O-METHYLTRANSFERASE"/>
    <property type="match status" value="1"/>
</dbReference>
<comment type="similarity">
    <text evidence="2">Belongs to the methyltransferase superfamily. L-isoaspartyl/D-aspartyl protein methyltransferase family.</text>
</comment>
<evidence type="ECO:0000256" key="7">
    <source>
        <dbReference type="ARBA" id="ARBA00022691"/>
    </source>
</evidence>
<dbReference type="CDD" id="cd02440">
    <property type="entry name" value="AdoMet_MTases"/>
    <property type="match status" value="1"/>
</dbReference>
<dbReference type="SUPFAM" id="SSF53335">
    <property type="entry name" value="S-adenosyl-L-methionine-dependent methyltransferases"/>
    <property type="match status" value="1"/>
</dbReference>
<dbReference type="GO" id="GO:0005737">
    <property type="term" value="C:cytoplasm"/>
    <property type="evidence" value="ECO:0007669"/>
    <property type="project" value="UniProtKB-SubCell"/>
</dbReference>
<dbReference type="EMBL" id="HBUF01358326">
    <property type="protein sequence ID" value="CAG6719131.1"/>
    <property type="molecule type" value="Transcribed_RNA"/>
</dbReference>
<dbReference type="EMBL" id="HBUF01143938">
    <property type="protein sequence ID" value="CAG6646824.1"/>
    <property type="molecule type" value="Transcribed_RNA"/>
</dbReference>
<evidence type="ECO:0000256" key="3">
    <source>
        <dbReference type="ARBA" id="ARBA00011890"/>
    </source>
</evidence>
<evidence type="ECO:0000313" key="9">
    <source>
        <dbReference type="EMBL" id="CAG6685188.1"/>
    </source>
</evidence>
<evidence type="ECO:0000256" key="6">
    <source>
        <dbReference type="ARBA" id="ARBA00022679"/>
    </source>
</evidence>
<dbReference type="PANTHER" id="PTHR11579:SF0">
    <property type="entry name" value="PROTEIN-L-ISOASPARTATE(D-ASPARTATE) O-METHYLTRANSFERASE"/>
    <property type="match status" value="1"/>
</dbReference>
<evidence type="ECO:0000256" key="2">
    <source>
        <dbReference type="ARBA" id="ARBA00005369"/>
    </source>
</evidence>
<evidence type="ECO:0000256" key="4">
    <source>
        <dbReference type="ARBA" id="ARBA00022490"/>
    </source>
</evidence>
<organism evidence="9">
    <name type="scientific">Cacopsylla melanoneura</name>
    <dbReference type="NCBI Taxonomy" id="428564"/>
    <lineage>
        <taxon>Eukaryota</taxon>
        <taxon>Metazoa</taxon>
        <taxon>Ecdysozoa</taxon>
        <taxon>Arthropoda</taxon>
        <taxon>Hexapoda</taxon>
        <taxon>Insecta</taxon>
        <taxon>Pterygota</taxon>
        <taxon>Neoptera</taxon>
        <taxon>Paraneoptera</taxon>
        <taxon>Hemiptera</taxon>
        <taxon>Sternorrhyncha</taxon>
        <taxon>Psylloidea</taxon>
        <taxon>Psyllidae</taxon>
        <taxon>Psyllinae</taxon>
        <taxon>Cacopsylla</taxon>
    </lineage>
</organism>
<dbReference type="PROSITE" id="PS01279">
    <property type="entry name" value="PCMT"/>
    <property type="match status" value="1"/>
</dbReference>
<name>A0A8D8X7H6_9HEMI</name>
<comment type="subcellular location">
    <subcellularLocation>
        <location evidence="1">Cytoplasm</location>
    </subcellularLocation>
</comment>
<accession>A0A8D8X7H6</accession>
<dbReference type="InterPro" id="IPR000682">
    <property type="entry name" value="PCMT"/>
</dbReference>
<dbReference type="EMBL" id="HBUF01271116">
    <property type="protein sequence ID" value="CAG6685188.1"/>
    <property type="molecule type" value="Transcribed_RNA"/>
</dbReference>
<keyword evidence="4" id="KW-0963">Cytoplasm</keyword>
<evidence type="ECO:0000256" key="1">
    <source>
        <dbReference type="ARBA" id="ARBA00004496"/>
    </source>
</evidence>
<keyword evidence="7" id="KW-0949">S-adenosyl-L-methionine</keyword>
<feature type="chain" id="PRO_5036262466" description="protein-L-isoaspartate(D-aspartate) O-methyltransferase" evidence="8">
    <location>
        <begin position="21"/>
        <end position="321"/>
    </location>
</feature>
<dbReference type="GO" id="GO:0032259">
    <property type="term" value="P:methylation"/>
    <property type="evidence" value="ECO:0007669"/>
    <property type="project" value="UniProtKB-KW"/>
</dbReference>
<reference evidence="9" key="1">
    <citation type="submission" date="2021-05" db="EMBL/GenBank/DDBJ databases">
        <authorList>
            <person name="Alioto T."/>
            <person name="Alioto T."/>
            <person name="Gomez Garrido J."/>
        </authorList>
    </citation>
    <scope>NUCLEOTIDE SEQUENCE</scope>
</reference>
<dbReference type="InterPro" id="IPR029063">
    <property type="entry name" value="SAM-dependent_MTases_sf"/>
</dbReference>
<evidence type="ECO:0000256" key="5">
    <source>
        <dbReference type="ARBA" id="ARBA00022603"/>
    </source>
</evidence>
<dbReference type="GO" id="GO:0004719">
    <property type="term" value="F:protein-L-isoaspartate (D-aspartate) O-methyltransferase activity"/>
    <property type="evidence" value="ECO:0007669"/>
    <property type="project" value="UniProtKB-EC"/>
</dbReference>
<protein>
    <recommendedName>
        <fullName evidence="3">protein-L-isoaspartate(D-aspartate) O-methyltransferase</fullName>
        <ecNumber evidence="3">2.1.1.77</ecNumber>
    </recommendedName>
</protein>
<keyword evidence="6 9" id="KW-0808">Transferase</keyword>
<keyword evidence="5 9" id="KW-0489">Methyltransferase</keyword>
<dbReference type="Gene3D" id="3.40.50.150">
    <property type="entry name" value="Vaccinia Virus protein VP39"/>
    <property type="match status" value="1"/>
</dbReference>
<dbReference type="Pfam" id="PF01135">
    <property type="entry name" value="PCMT"/>
    <property type="match status" value="1"/>
</dbReference>
<proteinExistence type="inferred from homology"/>
<sequence length="321" mass="36625">MFSYLTGCLIGLLALENVLAAYNNSHIIDVLEEIDTIKHPRVIDAMIHVDRGHFCAHNDSRKYMLAARDIGYGSIIDNPVQHAEVLELLKDKLVPGAKVLDVGSGSGYLTTCFAHMVGKNGSVVGVEHIPEIVAHASNVTTLHYPKLNKRIKFICGDGRLGYPEGGPYDVIHVGASSEVVPKALHNQLKPFGLLYMTAIENQDDEARELWNHTVYECQPDGRWHKEVDRPGSMVQWEHQLRNYSEQVHSWWHTTTTEWPFADRHDGDWVLENSNPFYPDRTIHCHYVDQKKLTLHSYEHSDISELKTYETRDTYETPEDKK</sequence>
<dbReference type="EC" id="2.1.1.77" evidence="3"/>
<feature type="signal peptide" evidence="8">
    <location>
        <begin position="1"/>
        <end position="20"/>
    </location>
</feature>
<evidence type="ECO:0000256" key="8">
    <source>
        <dbReference type="SAM" id="SignalP"/>
    </source>
</evidence>
<keyword evidence="8" id="KW-0732">Signal</keyword>